<dbReference type="OrthoDB" id="3932216at2759"/>
<dbReference type="Proteomes" id="UP000799779">
    <property type="component" value="Unassembled WGS sequence"/>
</dbReference>
<feature type="non-terminal residue" evidence="1">
    <location>
        <position position="200"/>
    </location>
</feature>
<reference evidence="1" key="1">
    <citation type="journal article" date="2020" name="Stud. Mycol.">
        <title>101 Dothideomycetes genomes: a test case for predicting lifestyles and emergence of pathogens.</title>
        <authorList>
            <person name="Haridas S."/>
            <person name="Albert R."/>
            <person name="Binder M."/>
            <person name="Bloem J."/>
            <person name="Labutti K."/>
            <person name="Salamov A."/>
            <person name="Andreopoulos B."/>
            <person name="Baker S."/>
            <person name="Barry K."/>
            <person name="Bills G."/>
            <person name="Bluhm B."/>
            <person name="Cannon C."/>
            <person name="Castanera R."/>
            <person name="Culley D."/>
            <person name="Daum C."/>
            <person name="Ezra D."/>
            <person name="Gonzalez J."/>
            <person name="Henrissat B."/>
            <person name="Kuo A."/>
            <person name="Liang C."/>
            <person name="Lipzen A."/>
            <person name="Lutzoni F."/>
            <person name="Magnuson J."/>
            <person name="Mondo S."/>
            <person name="Nolan M."/>
            <person name="Ohm R."/>
            <person name="Pangilinan J."/>
            <person name="Park H.-J."/>
            <person name="Ramirez L."/>
            <person name="Alfaro M."/>
            <person name="Sun H."/>
            <person name="Tritt A."/>
            <person name="Yoshinaga Y."/>
            <person name="Zwiers L.-H."/>
            <person name="Turgeon B."/>
            <person name="Goodwin S."/>
            <person name="Spatafora J."/>
            <person name="Crous P."/>
            <person name="Grigoriev I."/>
        </authorList>
    </citation>
    <scope>NUCLEOTIDE SEQUENCE</scope>
    <source>
        <strain evidence="1">CBS 123094</strain>
    </source>
</reference>
<accession>A0A6A5WH51</accession>
<proteinExistence type="predicted"/>
<dbReference type="EMBL" id="ML977590">
    <property type="protein sequence ID" value="KAF2000264.1"/>
    <property type="molecule type" value="Genomic_DNA"/>
</dbReference>
<protein>
    <submittedName>
        <fullName evidence="1">Uncharacterized protein</fullName>
    </submittedName>
</protein>
<name>A0A6A5WH51_9PLEO</name>
<evidence type="ECO:0000313" key="1">
    <source>
        <dbReference type="EMBL" id="KAF2000264.1"/>
    </source>
</evidence>
<feature type="non-terminal residue" evidence="1">
    <location>
        <position position="1"/>
    </location>
</feature>
<gene>
    <name evidence="1" type="ORF">P154DRAFT_410183</name>
</gene>
<dbReference type="AlphaFoldDB" id="A0A6A5WH51"/>
<organism evidence="1 2">
    <name type="scientific">Amniculicola lignicola CBS 123094</name>
    <dbReference type="NCBI Taxonomy" id="1392246"/>
    <lineage>
        <taxon>Eukaryota</taxon>
        <taxon>Fungi</taxon>
        <taxon>Dikarya</taxon>
        <taxon>Ascomycota</taxon>
        <taxon>Pezizomycotina</taxon>
        <taxon>Dothideomycetes</taxon>
        <taxon>Pleosporomycetidae</taxon>
        <taxon>Pleosporales</taxon>
        <taxon>Amniculicolaceae</taxon>
        <taxon>Amniculicola</taxon>
    </lineage>
</organism>
<evidence type="ECO:0000313" key="2">
    <source>
        <dbReference type="Proteomes" id="UP000799779"/>
    </source>
</evidence>
<keyword evidence="2" id="KW-1185">Reference proteome</keyword>
<sequence length="200" mass="22855">LTQAMVDADPGLKRLQQDLLVLTSIVDNSTLHWRPDWFIADAPYTDFWTLQNPPNVVTEYLPHASGHVPVATRRLRRDDDPPPRHIKDWPHWKRYCAMYGVPEHFLNVEQVELMRLGLAKPADGELCEPPQWPRYPEPQPYGKGSYPLDPDLYYNLPAVFANVGGETMLVVSSTGAIEIVEKESLFWHYSTWTHYSGTGG</sequence>